<dbReference type="InterPro" id="IPR009081">
    <property type="entry name" value="PP-bd_ACP"/>
</dbReference>
<dbReference type="Gene3D" id="1.10.1200.10">
    <property type="entry name" value="ACP-like"/>
    <property type="match status" value="1"/>
</dbReference>
<dbReference type="AlphaFoldDB" id="A0AAE3NV87"/>
<proteinExistence type="predicted"/>
<dbReference type="Proteomes" id="UP001220964">
    <property type="component" value="Unassembled WGS sequence"/>
</dbReference>
<dbReference type="RefSeq" id="WP_275567731.1">
    <property type="nucleotide sequence ID" value="NZ_JARGYC010000030.1"/>
</dbReference>
<dbReference type="Pfam" id="PF00550">
    <property type="entry name" value="PP-binding"/>
    <property type="match status" value="1"/>
</dbReference>
<protein>
    <submittedName>
        <fullName evidence="2">Phosphopantetheine-binding protein</fullName>
    </submittedName>
</protein>
<keyword evidence="3" id="KW-1185">Reference proteome</keyword>
<evidence type="ECO:0000259" key="1">
    <source>
        <dbReference type="PROSITE" id="PS50075"/>
    </source>
</evidence>
<organism evidence="2 3">
    <name type="scientific">Psychromarinibacter sediminicola</name>
    <dbReference type="NCBI Taxonomy" id="3033385"/>
    <lineage>
        <taxon>Bacteria</taxon>
        <taxon>Pseudomonadati</taxon>
        <taxon>Pseudomonadota</taxon>
        <taxon>Alphaproteobacteria</taxon>
        <taxon>Rhodobacterales</taxon>
        <taxon>Paracoccaceae</taxon>
        <taxon>Psychromarinibacter</taxon>
    </lineage>
</organism>
<sequence length="91" mass="10236">MRNDNATDNEKLEEELLDLVAEEGMIERDALSRDAQLAELDIASADFIMILMAIEEKYGIYISVDNEMADLKTVQDLLSVASRKILEQSEA</sequence>
<evidence type="ECO:0000313" key="2">
    <source>
        <dbReference type="EMBL" id="MDF0601590.1"/>
    </source>
</evidence>
<dbReference type="EMBL" id="JARGYC010000030">
    <property type="protein sequence ID" value="MDF0601590.1"/>
    <property type="molecule type" value="Genomic_DNA"/>
</dbReference>
<gene>
    <name evidence="2" type="ORF">P1J78_12665</name>
</gene>
<reference evidence="2" key="1">
    <citation type="submission" date="2023-03" db="EMBL/GenBank/DDBJ databases">
        <title>Multiphase analysis and comparison of six strains from genera Psychromarinibacter, Lutimaribacter, and Maritimibacter, including a novel species: Psychromarinibacter sediminicola sp. nov.</title>
        <authorList>
            <person name="Wang Y.-H."/>
            <person name="Ye M.-Q."/>
            <person name="Du Z.-J."/>
        </authorList>
    </citation>
    <scope>NUCLEOTIDE SEQUENCE</scope>
    <source>
        <strain evidence="2">C21-152</strain>
    </source>
</reference>
<feature type="domain" description="Carrier" evidence="1">
    <location>
        <begin position="7"/>
        <end position="85"/>
    </location>
</feature>
<evidence type="ECO:0000313" key="3">
    <source>
        <dbReference type="Proteomes" id="UP001220964"/>
    </source>
</evidence>
<name>A0AAE3NV87_9RHOB</name>
<accession>A0AAE3NV87</accession>
<dbReference type="PROSITE" id="PS50075">
    <property type="entry name" value="CARRIER"/>
    <property type="match status" value="1"/>
</dbReference>
<dbReference type="InterPro" id="IPR036736">
    <property type="entry name" value="ACP-like_sf"/>
</dbReference>
<dbReference type="SUPFAM" id="SSF47336">
    <property type="entry name" value="ACP-like"/>
    <property type="match status" value="1"/>
</dbReference>
<comment type="caution">
    <text evidence="2">The sequence shown here is derived from an EMBL/GenBank/DDBJ whole genome shotgun (WGS) entry which is preliminary data.</text>
</comment>